<evidence type="ECO:0000313" key="4">
    <source>
        <dbReference type="EMBL" id="AZU03250.1"/>
    </source>
</evidence>
<dbReference type="PANTHER" id="PTHR30349">
    <property type="entry name" value="PHAGE INTEGRASE-RELATED"/>
    <property type="match status" value="1"/>
</dbReference>
<gene>
    <name evidence="4" type="ORF">X907_0706</name>
</gene>
<dbReference type="AlphaFoldDB" id="A0A3T0E7L1"/>
<accession>A0A3T0E7L1</accession>
<dbReference type="Proteomes" id="UP000286954">
    <property type="component" value="Chromosome"/>
</dbReference>
<dbReference type="InterPro" id="IPR002104">
    <property type="entry name" value="Integrase_catalytic"/>
</dbReference>
<keyword evidence="5" id="KW-1185">Reference proteome</keyword>
<dbReference type="InterPro" id="IPR046668">
    <property type="entry name" value="DUF6538"/>
</dbReference>
<keyword evidence="2" id="KW-0238">DNA-binding</keyword>
<dbReference type="PANTHER" id="PTHR30349:SF64">
    <property type="entry name" value="PROPHAGE INTEGRASE INTD-RELATED"/>
    <property type="match status" value="1"/>
</dbReference>
<protein>
    <submittedName>
        <fullName evidence="4">Integrase family protein</fullName>
    </submittedName>
</protein>
<dbReference type="InterPro" id="IPR044068">
    <property type="entry name" value="CB"/>
</dbReference>
<evidence type="ECO:0000313" key="5">
    <source>
        <dbReference type="Proteomes" id="UP000286954"/>
    </source>
</evidence>
<name>A0A3T0E7L1_9PROT</name>
<dbReference type="Gene3D" id="1.10.443.10">
    <property type="entry name" value="Intergrase catalytic core"/>
    <property type="match status" value="1"/>
</dbReference>
<dbReference type="GO" id="GO:0015074">
    <property type="term" value="P:DNA integration"/>
    <property type="evidence" value="ECO:0007669"/>
    <property type="project" value="UniProtKB-KW"/>
</dbReference>
<reference evidence="4 5" key="1">
    <citation type="submission" date="2016-12" db="EMBL/GenBank/DDBJ databases">
        <title>The genome of dimorphic prosthecate Glycocaulis alkaliphilus 6b-8t, isolated from crude oil dictates its adaptability in petroleum environments.</title>
        <authorList>
            <person name="Wu X.-L."/>
            <person name="Geng S."/>
        </authorList>
    </citation>
    <scope>NUCLEOTIDE SEQUENCE [LARGE SCALE GENOMIC DNA]</scope>
    <source>
        <strain evidence="4 5">6B-8</strain>
    </source>
</reference>
<dbReference type="PROSITE" id="PS51900">
    <property type="entry name" value="CB"/>
    <property type="match status" value="1"/>
</dbReference>
<evidence type="ECO:0000256" key="2">
    <source>
        <dbReference type="ARBA" id="ARBA00023125"/>
    </source>
</evidence>
<dbReference type="InterPro" id="IPR013762">
    <property type="entry name" value="Integrase-like_cat_sf"/>
</dbReference>
<dbReference type="GO" id="GO:0003677">
    <property type="term" value="F:DNA binding"/>
    <property type="evidence" value="ECO:0007669"/>
    <property type="project" value="UniProtKB-UniRule"/>
</dbReference>
<proteinExistence type="predicted"/>
<keyword evidence="3" id="KW-0233">DNA recombination</keyword>
<dbReference type="SUPFAM" id="SSF56349">
    <property type="entry name" value="DNA breaking-rejoining enzymes"/>
    <property type="match status" value="1"/>
</dbReference>
<dbReference type="InterPro" id="IPR011010">
    <property type="entry name" value="DNA_brk_join_enz"/>
</dbReference>
<dbReference type="PROSITE" id="PS51898">
    <property type="entry name" value="TYR_RECOMBINASE"/>
    <property type="match status" value="1"/>
</dbReference>
<dbReference type="Pfam" id="PF20172">
    <property type="entry name" value="DUF6538"/>
    <property type="match status" value="1"/>
</dbReference>
<dbReference type="KEGG" id="gak:X907_0706"/>
<evidence type="ECO:0000256" key="3">
    <source>
        <dbReference type="ARBA" id="ARBA00023172"/>
    </source>
</evidence>
<evidence type="ECO:0000256" key="1">
    <source>
        <dbReference type="ARBA" id="ARBA00022908"/>
    </source>
</evidence>
<sequence length="455" mass="51632">MPRYRIMNHHMRRRGKVWQLRKRVPLDVREEVGREWLEESLRTADVRLARQRRDARLRELEREWDLIRRVGNPSGIESLLADAEMERRAVERGMVTPAVPTLASRLEDQLDDAAGAWGRREGLIDTHGNGMAFDELRDRFVEETKEGERLGTQLEALRGNLPIAVAGERWLAKARLTDGTKREYRRFFSTAQAKLPLPQQVTRTDARLFIQWLAEEGGEDGSGFSRKTVNNHRSALSALWSYLDLDTAIWSGIRFEPTKDALKRDVWTLEEIVRLLDAAKALPGEAGEKLPRVIRIALHTGERAKEIAGMRYDAENDWLVISRDATKTDAGERAIPCPDALREDVKAWVADPWSTQSVSNRFSELKQGLGFKGREKVLHSFRHTLLSRLHELGVQEATAAKIAGHKHTGMTYGRYGGKVAVESLRDTLNSLAWDERLELARKGMATGKGSVHKTA</sequence>
<dbReference type="GO" id="GO:0006310">
    <property type="term" value="P:DNA recombination"/>
    <property type="evidence" value="ECO:0007669"/>
    <property type="project" value="UniProtKB-KW"/>
</dbReference>
<dbReference type="InterPro" id="IPR050090">
    <property type="entry name" value="Tyrosine_recombinase_XerCD"/>
</dbReference>
<keyword evidence="1" id="KW-0229">DNA integration</keyword>
<dbReference type="OrthoDB" id="7222937at2"/>
<dbReference type="Pfam" id="PF00589">
    <property type="entry name" value="Phage_integrase"/>
    <property type="match status" value="1"/>
</dbReference>
<dbReference type="EMBL" id="CP018911">
    <property type="protein sequence ID" value="AZU03250.1"/>
    <property type="molecule type" value="Genomic_DNA"/>
</dbReference>
<organism evidence="4 5">
    <name type="scientific">Glycocaulis alkaliphilus</name>
    <dbReference type="NCBI Taxonomy" id="1434191"/>
    <lineage>
        <taxon>Bacteria</taxon>
        <taxon>Pseudomonadati</taxon>
        <taxon>Pseudomonadota</taxon>
        <taxon>Alphaproteobacteria</taxon>
        <taxon>Maricaulales</taxon>
        <taxon>Maricaulaceae</taxon>
        <taxon>Glycocaulis</taxon>
    </lineage>
</organism>